<keyword evidence="15" id="KW-1185">Reference proteome</keyword>
<comment type="caution">
    <text evidence="14">The sequence shown here is derived from an EMBL/GenBank/DDBJ whole genome shotgun (WGS) entry which is preliminary data.</text>
</comment>
<proteinExistence type="inferred from homology"/>
<evidence type="ECO:0000256" key="10">
    <source>
        <dbReference type="ARBA" id="ARBA00023286"/>
    </source>
</evidence>
<feature type="transmembrane region" description="Helical" evidence="12">
    <location>
        <begin position="96"/>
        <end position="115"/>
    </location>
</feature>
<dbReference type="InterPro" id="IPR019594">
    <property type="entry name" value="Glu/Gly-bd"/>
</dbReference>
<dbReference type="SMART" id="SM00079">
    <property type="entry name" value="PBPe"/>
    <property type="match status" value="1"/>
</dbReference>
<sequence length="160" mass="18352">MNELSFHPIDTLHIVRDGRYGFPPTLSEDDDWDGIVGELVRKEVDMAIAPLTITSMREQVIDFTKPFMTSGISIMMKKPLRDPSGVFNFMYPLSEEIWICAICACVGVSIVLFLVSRFSPYEWKVTETYRKSVVSNDFSMRNSLWFVIASSLHQRSDLFP</sequence>
<dbReference type="Pfam" id="PF00060">
    <property type="entry name" value="Lig_chan"/>
    <property type="match status" value="1"/>
</dbReference>
<dbReference type="Proteomes" id="UP001381693">
    <property type="component" value="Unassembled WGS sequence"/>
</dbReference>
<dbReference type="InterPro" id="IPR015683">
    <property type="entry name" value="Ionotropic_Glu_rcpt"/>
</dbReference>
<comment type="similarity">
    <text evidence="2">Belongs to the glutamate-gated ion channel (TC 1.A.10.1) family.</text>
</comment>
<keyword evidence="3" id="KW-0813">Transport</keyword>
<dbReference type="GO" id="GO:0016020">
    <property type="term" value="C:membrane"/>
    <property type="evidence" value="ECO:0007669"/>
    <property type="project" value="UniProtKB-SubCell"/>
</dbReference>
<evidence type="ECO:0000259" key="13">
    <source>
        <dbReference type="SMART" id="SM00079"/>
    </source>
</evidence>
<evidence type="ECO:0000256" key="6">
    <source>
        <dbReference type="ARBA" id="ARBA00023065"/>
    </source>
</evidence>
<keyword evidence="7 12" id="KW-0472">Membrane</keyword>
<dbReference type="Gene3D" id="1.10.287.70">
    <property type="match status" value="1"/>
</dbReference>
<feature type="domain" description="Ionotropic glutamate receptor C-terminal" evidence="13">
    <location>
        <begin position="1"/>
        <end position="160"/>
    </location>
</feature>
<keyword evidence="11" id="KW-0407">Ion channel</keyword>
<evidence type="ECO:0000256" key="3">
    <source>
        <dbReference type="ARBA" id="ARBA00022448"/>
    </source>
</evidence>
<evidence type="ECO:0000256" key="2">
    <source>
        <dbReference type="ARBA" id="ARBA00008685"/>
    </source>
</evidence>
<dbReference type="SUPFAM" id="SSF53850">
    <property type="entry name" value="Periplasmic binding protein-like II"/>
    <property type="match status" value="1"/>
</dbReference>
<evidence type="ECO:0000256" key="5">
    <source>
        <dbReference type="ARBA" id="ARBA00022989"/>
    </source>
</evidence>
<accession>A0AAN8ZYE8</accession>
<keyword evidence="5 12" id="KW-1133">Transmembrane helix</keyword>
<evidence type="ECO:0000256" key="12">
    <source>
        <dbReference type="SAM" id="Phobius"/>
    </source>
</evidence>
<comment type="subcellular location">
    <subcellularLocation>
        <location evidence="1">Membrane</location>
        <topology evidence="1">Multi-pass membrane protein</topology>
    </subcellularLocation>
</comment>
<evidence type="ECO:0000256" key="4">
    <source>
        <dbReference type="ARBA" id="ARBA00022692"/>
    </source>
</evidence>
<keyword evidence="9" id="KW-0325">Glycoprotein</keyword>
<dbReference type="AlphaFoldDB" id="A0AAN8ZYE8"/>
<dbReference type="GO" id="GO:0015276">
    <property type="term" value="F:ligand-gated monoatomic ion channel activity"/>
    <property type="evidence" value="ECO:0007669"/>
    <property type="project" value="InterPro"/>
</dbReference>
<dbReference type="Gene3D" id="3.40.190.10">
    <property type="entry name" value="Periplasmic binding protein-like II"/>
    <property type="match status" value="1"/>
</dbReference>
<evidence type="ECO:0000256" key="7">
    <source>
        <dbReference type="ARBA" id="ARBA00023136"/>
    </source>
</evidence>
<keyword evidence="10" id="KW-1071">Ligand-gated ion channel</keyword>
<evidence type="ECO:0000313" key="15">
    <source>
        <dbReference type="Proteomes" id="UP001381693"/>
    </source>
</evidence>
<protein>
    <submittedName>
        <fullName evidence="14">Glutamate receptor 2</fullName>
    </submittedName>
</protein>
<dbReference type="Pfam" id="PF10613">
    <property type="entry name" value="Lig_chan-Glu_bd"/>
    <property type="match status" value="1"/>
</dbReference>
<reference evidence="14 15" key="1">
    <citation type="submission" date="2023-11" db="EMBL/GenBank/DDBJ databases">
        <title>Halocaridina rubra genome assembly.</title>
        <authorList>
            <person name="Smith C."/>
        </authorList>
    </citation>
    <scope>NUCLEOTIDE SEQUENCE [LARGE SCALE GENOMIC DNA]</scope>
    <source>
        <strain evidence="14">EP-1</strain>
        <tissue evidence="14">Whole</tissue>
    </source>
</reference>
<dbReference type="EMBL" id="JAXCGZ010020787">
    <property type="protein sequence ID" value="KAK7065440.1"/>
    <property type="molecule type" value="Genomic_DNA"/>
</dbReference>
<gene>
    <name evidence="14" type="primary">GRIA2_1</name>
    <name evidence="14" type="ORF">SK128_015825</name>
</gene>
<dbReference type="InterPro" id="IPR001320">
    <property type="entry name" value="Iontro_rcpt_C"/>
</dbReference>
<keyword evidence="6" id="KW-0406">Ion transport</keyword>
<evidence type="ECO:0000313" key="14">
    <source>
        <dbReference type="EMBL" id="KAK7065440.1"/>
    </source>
</evidence>
<organism evidence="14 15">
    <name type="scientific">Halocaridina rubra</name>
    <name type="common">Hawaiian red shrimp</name>
    <dbReference type="NCBI Taxonomy" id="373956"/>
    <lineage>
        <taxon>Eukaryota</taxon>
        <taxon>Metazoa</taxon>
        <taxon>Ecdysozoa</taxon>
        <taxon>Arthropoda</taxon>
        <taxon>Crustacea</taxon>
        <taxon>Multicrustacea</taxon>
        <taxon>Malacostraca</taxon>
        <taxon>Eumalacostraca</taxon>
        <taxon>Eucarida</taxon>
        <taxon>Decapoda</taxon>
        <taxon>Pleocyemata</taxon>
        <taxon>Caridea</taxon>
        <taxon>Atyoidea</taxon>
        <taxon>Atyidae</taxon>
        <taxon>Halocaridina</taxon>
    </lineage>
</organism>
<evidence type="ECO:0000256" key="8">
    <source>
        <dbReference type="ARBA" id="ARBA00023170"/>
    </source>
</evidence>
<dbReference type="PANTHER" id="PTHR18966">
    <property type="entry name" value="IONOTROPIC GLUTAMATE RECEPTOR"/>
    <property type="match status" value="1"/>
</dbReference>
<evidence type="ECO:0000256" key="11">
    <source>
        <dbReference type="ARBA" id="ARBA00023303"/>
    </source>
</evidence>
<evidence type="ECO:0000256" key="1">
    <source>
        <dbReference type="ARBA" id="ARBA00004141"/>
    </source>
</evidence>
<evidence type="ECO:0000256" key="9">
    <source>
        <dbReference type="ARBA" id="ARBA00023180"/>
    </source>
</evidence>
<name>A0AAN8ZYE8_HALRR</name>
<keyword evidence="4 12" id="KW-0812">Transmembrane</keyword>
<feature type="non-terminal residue" evidence="14">
    <location>
        <position position="160"/>
    </location>
</feature>
<keyword evidence="8 14" id="KW-0675">Receptor</keyword>